<feature type="transmembrane region" description="Helical" evidence="1">
    <location>
        <begin position="75"/>
        <end position="95"/>
    </location>
</feature>
<proteinExistence type="predicted"/>
<name>A0A5N6P0S3_9ASTR</name>
<comment type="caution">
    <text evidence="3">The sequence shown here is derived from an EMBL/GenBank/DDBJ whole genome shotgun (WGS) entry which is preliminary data.</text>
</comment>
<accession>A0A5N6P0S3</accession>
<evidence type="ECO:0000313" key="4">
    <source>
        <dbReference type="Proteomes" id="UP000326396"/>
    </source>
</evidence>
<evidence type="ECO:0000256" key="1">
    <source>
        <dbReference type="SAM" id="Phobius"/>
    </source>
</evidence>
<protein>
    <recommendedName>
        <fullName evidence="2">PGG domain-containing protein</fullName>
    </recommendedName>
</protein>
<dbReference type="OrthoDB" id="681126at2759"/>
<keyword evidence="1" id="KW-0812">Transmembrane</keyword>
<dbReference type="EMBL" id="SZYD01000007">
    <property type="protein sequence ID" value="KAD5802819.1"/>
    <property type="molecule type" value="Genomic_DNA"/>
</dbReference>
<feature type="domain" description="PGG" evidence="2">
    <location>
        <begin position="38"/>
        <end position="111"/>
    </location>
</feature>
<keyword evidence="1" id="KW-1133">Transmembrane helix</keyword>
<dbReference type="AlphaFoldDB" id="A0A5N6P0S3"/>
<dbReference type="Pfam" id="PF13962">
    <property type="entry name" value="PGG"/>
    <property type="match status" value="1"/>
</dbReference>
<gene>
    <name evidence="3" type="ORF">E3N88_14179</name>
</gene>
<dbReference type="Proteomes" id="UP000326396">
    <property type="component" value="Linkage Group LG15"/>
</dbReference>
<reference evidence="3 4" key="1">
    <citation type="submission" date="2019-05" db="EMBL/GenBank/DDBJ databases">
        <title>Mikania micrantha, genome provides insights into the molecular mechanism of rapid growth.</title>
        <authorList>
            <person name="Liu B."/>
        </authorList>
    </citation>
    <scope>NUCLEOTIDE SEQUENCE [LARGE SCALE GENOMIC DNA]</scope>
    <source>
        <strain evidence="3">NLD-2019</strain>
        <tissue evidence="3">Leaf</tissue>
    </source>
</reference>
<keyword evidence="4" id="KW-1185">Reference proteome</keyword>
<organism evidence="3 4">
    <name type="scientific">Mikania micrantha</name>
    <name type="common">bitter vine</name>
    <dbReference type="NCBI Taxonomy" id="192012"/>
    <lineage>
        <taxon>Eukaryota</taxon>
        <taxon>Viridiplantae</taxon>
        <taxon>Streptophyta</taxon>
        <taxon>Embryophyta</taxon>
        <taxon>Tracheophyta</taxon>
        <taxon>Spermatophyta</taxon>
        <taxon>Magnoliopsida</taxon>
        <taxon>eudicotyledons</taxon>
        <taxon>Gunneridae</taxon>
        <taxon>Pentapetalae</taxon>
        <taxon>asterids</taxon>
        <taxon>campanulids</taxon>
        <taxon>Asterales</taxon>
        <taxon>Asteraceae</taxon>
        <taxon>Asteroideae</taxon>
        <taxon>Heliantheae alliance</taxon>
        <taxon>Eupatorieae</taxon>
        <taxon>Mikania</taxon>
    </lineage>
</organism>
<sequence length="194" mass="22019">MDVEGRHTDEQPINPDNSSKDWPFSYFKFDKERDSPDQVRNTILVVAALIAAASYQAVMSPPNDFKNLTRYTKLIFIYANTLAWSSSITIIEMLTSSFPFQIEIRLSYMSMCFAYGFIAAGQEDISFELTPPPPPPQPSTSTPPLPHPYHFTSTVTVVDHSEQHQRRSRALHHHHRCGIIVVAEAWLNGRLEKG</sequence>
<keyword evidence="1" id="KW-0472">Membrane</keyword>
<evidence type="ECO:0000259" key="2">
    <source>
        <dbReference type="Pfam" id="PF13962"/>
    </source>
</evidence>
<dbReference type="InterPro" id="IPR026961">
    <property type="entry name" value="PGG_dom"/>
</dbReference>
<evidence type="ECO:0000313" key="3">
    <source>
        <dbReference type="EMBL" id="KAD5802819.1"/>
    </source>
</evidence>